<protein>
    <submittedName>
        <fullName evidence="5">Glycosyltransferase family 2 protein</fullName>
    </submittedName>
</protein>
<gene>
    <name evidence="5" type="ORF">IBL26_05335</name>
</gene>
<dbReference type="PANTHER" id="PTHR43179:SF12">
    <property type="entry name" value="GALACTOFURANOSYLTRANSFERASE GLFT2"/>
    <property type="match status" value="1"/>
</dbReference>
<comment type="similarity">
    <text evidence="1">Belongs to the glycosyltransferase 2 family.</text>
</comment>
<dbReference type="Proteomes" id="UP000626026">
    <property type="component" value="Unassembled WGS sequence"/>
</dbReference>
<evidence type="ECO:0000313" key="6">
    <source>
        <dbReference type="Proteomes" id="UP000626026"/>
    </source>
</evidence>
<dbReference type="EMBL" id="JACTVA010000006">
    <property type="protein sequence ID" value="MBC9206250.1"/>
    <property type="molecule type" value="Genomic_DNA"/>
</dbReference>
<keyword evidence="3" id="KW-0808">Transferase</keyword>
<dbReference type="SUPFAM" id="SSF53448">
    <property type="entry name" value="Nucleotide-diphospho-sugar transferases"/>
    <property type="match status" value="1"/>
</dbReference>
<keyword evidence="6" id="KW-1185">Reference proteome</keyword>
<evidence type="ECO:0000259" key="4">
    <source>
        <dbReference type="Pfam" id="PF02709"/>
    </source>
</evidence>
<evidence type="ECO:0000256" key="2">
    <source>
        <dbReference type="ARBA" id="ARBA00022676"/>
    </source>
</evidence>
<evidence type="ECO:0000256" key="3">
    <source>
        <dbReference type="ARBA" id="ARBA00022679"/>
    </source>
</evidence>
<comment type="caution">
    <text evidence="5">The sequence shown here is derived from an EMBL/GenBank/DDBJ whole genome shotgun (WGS) entry which is preliminary data.</text>
</comment>
<organism evidence="5 6">
    <name type="scientific">Teichococcus aerophilus</name>
    <dbReference type="NCBI Taxonomy" id="1224513"/>
    <lineage>
        <taxon>Bacteria</taxon>
        <taxon>Pseudomonadati</taxon>
        <taxon>Pseudomonadota</taxon>
        <taxon>Alphaproteobacteria</taxon>
        <taxon>Acetobacterales</taxon>
        <taxon>Roseomonadaceae</taxon>
        <taxon>Roseomonas</taxon>
    </lineage>
</organism>
<name>A0ABR7RI63_9PROT</name>
<proteinExistence type="inferred from homology"/>
<accession>A0ABR7RI63</accession>
<reference evidence="5 6" key="1">
    <citation type="journal article" date="2013" name="Int. J. Syst. Evol. Microbiol.">
        <title>Roseomonas aerophila sp. nov., isolated from air.</title>
        <authorList>
            <person name="Kim S.J."/>
            <person name="Weon H.Y."/>
            <person name="Ahn J.H."/>
            <person name="Hong S.B."/>
            <person name="Seok S.J."/>
            <person name="Whang K.S."/>
            <person name="Kwon S.W."/>
        </authorList>
    </citation>
    <scope>NUCLEOTIDE SEQUENCE [LARGE SCALE GENOMIC DNA]</scope>
    <source>
        <strain evidence="5 6">NBRC 108923</strain>
    </source>
</reference>
<sequence>MTDGQADVAVLTIAKGRQEHLLRLLDGLSRSLVAPSRCVVVDLNAQPASLPPMPFPLLHHHAPATGLPLAAARNAAARLAEAPKLVFLDVDCIPAPDMVGTLGAALGRQDALVCCEILYLDAAASAAPASADELARLGHRHPHRPFPEQGSRAEPNAGLFWSLAFGIRASSFAALGGFDTGFTGYGAEDTDFGFRARDHGLPLLLTADTRAFHQYHPVFDPPLQHFDDILLNARRFRERHGLWPMDGWLRDFARMGLIDWSPEGDLRLLRQPSAEEVAAAACPPGRAF</sequence>
<dbReference type="PANTHER" id="PTHR43179">
    <property type="entry name" value="RHAMNOSYLTRANSFERASE WBBL"/>
    <property type="match status" value="1"/>
</dbReference>
<evidence type="ECO:0000313" key="5">
    <source>
        <dbReference type="EMBL" id="MBC9206250.1"/>
    </source>
</evidence>
<dbReference type="RefSeq" id="WP_187783430.1">
    <property type="nucleotide sequence ID" value="NZ_JACTVA010000006.1"/>
</dbReference>
<dbReference type="InterPro" id="IPR029044">
    <property type="entry name" value="Nucleotide-diphossugar_trans"/>
</dbReference>
<dbReference type="InterPro" id="IPR027791">
    <property type="entry name" value="Galactosyl_T_C"/>
</dbReference>
<keyword evidence="2" id="KW-0328">Glycosyltransferase</keyword>
<evidence type="ECO:0000256" key="1">
    <source>
        <dbReference type="ARBA" id="ARBA00006739"/>
    </source>
</evidence>
<dbReference type="Pfam" id="PF02709">
    <property type="entry name" value="Glyco_transf_7C"/>
    <property type="match status" value="1"/>
</dbReference>
<dbReference type="Gene3D" id="3.90.550.10">
    <property type="entry name" value="Spore Coat Polysaccharide Biosynthesis Protein SpsA, Chain A"/>
    <property type="match status" value="1"/>
</dbReference>
<feature type="domain" description="Galactosyltransferase C-terminal" evidence="4">
    <location>
        <begin position="164"/>
        <end position="202"/>
    </location>
</feature>